<dbReference type="EMBL" id="JAWDJW010006412">
    <property type="protein sequence ID" value="KAK3064855.1"/>
    <property type="molecule type" value="Genomic_DNA"/>
</dbReference>
<evidence type="ECO:0000313" key="1">
    <source>
        <dbReference type="EMBL" id="KAK3064855.1"/>
    </source>
</evidence>
<protein>
    <submittedName>
        <fullName evidence="1">Uncharacterized protein</fullName>
    </submittedName>
</protein>
<name>A0ACC3DBU7_9PEZI</name>
<evidence type="ECO:0000313" key="2">
    <source>
        <dbReference type="Proteomes" id="UP001186974"/>
    </source>
</evidence>
<sequence length="255" mass="28899">MAAITPPSPTMTAQLPNLAITGTNLTYGLIASADSYIIAQRMRYRVRPFAQLVVSKVTAGRVPKEIADLIRDFLLDLKWQEAKNLCNGLDWGAAVIKFETRKFVGPPRAKSKSKSRRKKNYIGAFLETNPESANFPNSSVRPVVHLIMSRNPASTITIRGTHQDLSQRWTRLPWFGKMRAMGSLVTGYLVKKPDRVGCVQKYYDIEGIEQALHEWDDALMLNRVREWRLELLPSKEGADPWKPGFRMLTRQTQVG</sequence>
<accession>A0ACC3DBU7</accession>
<gene>
    <name evidence="1" type="ORF">LTS18_003327</name>
</gene>
<dbReference type="Proteomes" id="UP001186974">
    <property type="component" value="Unassembled WGS sequence"/>
</dbReference>
<organism evidence="1 2">
    <name type="scientific">Coniosporium uncinatum</name>
    <dbReference type="NCBI Taxonomy" id="93489"/>
    <lineage>
        <taxon>Eukaryota</taxon>
        <taxon>Fungi</taxon>
        <taxon>Dikarya</taxon>
        <taxon>Ascomycota</taxon>
        <taxon>Pezizomycotina</taxon>
        <taxon>Dothideomycetes</taxon>
        <taxon>Dothideomycetes incertae sedis</taxon>
        <taxon>Coniosporium</taxon>
    </lineage>
</organism>
<keyword evidence="2" id="KW-1185">Reference proteome</keyword>
<proteinExistence type="predicted"/>
<reference evidence="1" key="1">
    <citation type="submission" date="2024-09" db="EMBL/GenBank/DDBJ databases">
        <title>Black Yeasts Isolated from many extreme environments.</title>
        <authorList>
            <person name="Coleine C."/>
            <person name="Stajich J.E."/>
            <person name="Selbmann L."/>
        </authorList>
    </citation>
    <scope>NUCLEOTIDE SEQUENCE</scope>
    <source>
        <strain evidence="1">CCFEE 5737</strain>
    </source>
</reference>
<comment type="caution">
    <text evidence="1">The sequence shown here is derived from an EMBL/GenBank/DDBJ whole genome shotgun (WGS) entry which is preliminary data.</text>
</comment>